<evidence type="ECO:0000313" key="1">
    <source>
        <dbReference type="EMBL" id="VDM58863.1"/>
    </source>
</evidence>
<name>A0A0R3PPU8_ANGCS</name>
<reference evidence="3" key="1">
    <citation type="submission" date="2017-02" db="UniProtKB">
        <authorList>
            <consortium name="WormBaseParasite"/>
        </authorList>
    </citation>
    <scope>IDENTIFICATION</scope>
</reference>
<dbReference type="STRING" id="334426.A0A0R3PPU8"/>
<reference evidence="1 2" key="2">
    <citation type="submission" date="2018-11" db="EMBL/GenBank/DDBJ databases">
        <authorList>
            <consortium name="Pathogen Informatics"/>
        </authorList>
    </citation>
    <scope>NUCLEOTIDE SEQUENCE [LARGE SCALE GENOMIC DNA]</scope>
    <source>
        <strain evidence="1 2">Costa Rica</strain>
    </source>
</reference>
<gene>
    <name evidence="1" type="ORF">ACOC_LOCUS7278</name>
</gene>
<evidence type="ECO:0000313" key="3">
    <source>
        <dbReference type="WBParaSite" id="ACOC_0000727701-mRNA-1"/>
    </source>
</evidence>
<dbReference type="EMBL" id="UYYA01004023">
    <property type="protein sequence ID" value="VDM58863.1"/>
    <property type="molecule type" value="Genomic_DNA"/>
</dbReference>
<dbReference type="AlphaFoldDB" id="A0A0R3PPU8"/>
<proteinExistence type="predicted"/>
<dbReference type="OrthoDB" id="5860380at2759"/>
<evidence type="ECO:0000313" key="2">
    <source>
        <dbReference type="Proteomes" id="UP000267027"/>
    </source>
</evidence>
<sequence length="163" mass="19079">VRKGDVVWAPYRREPLWPALVRNSYPKKITYTFFPLPSNHPELWSKKVPTFSCHPKAVRALTLNDVLPSTSKSDLREAYSFAKQYLKERELTRVSVYPVFSHCSTTFCIFFHNYLFLFHSVLNHYCRAQPHLSIMSVFILGNWDQVMTAWKTTLLTLTTTCRS</sequence>
<keyword evidence="2" id="KW-1185">Reference proteome</keyword>
<accession>A0A0R3PPU8</accession>
<dbReference type="WBParaSite" id="ACOC_0000727701-mRNA-1">
    <property type="protein sequence ID" value="ACOC_0000727701-mRNA-1"/>
    <property type="gene ID" value="ACOC_0000727701"/>
</dbReference>
<protein>
    <submittedName>
        <fullName evidence="3">PWWP domain-containing protein</fullName>
    </submittedName>
</protein>
<dbReference type="Proteomes" id="UP000267027">
    <property type="component" value="Unassembled WGS sequence"/>
</dbReference>
<dbReference type="SUPFAM" id="SSF63748">
    <property type="entry name" value="Tudor/PWWP/MBT"/>
    <property type="match status" value="1"/>
</dbReference>
<organism evidence="3">
    <name type="scientific">Angiostrongylus costaricensis</name>
    <name type="common">Nematode worm</name>
    <dbReference type="NCBI Taxonomy" id="334426"/>
    <lineage>
        <taxon>Eukaryota</taxon>
        <taxon>Metazoa</taxon>
        <taxon>Ecdysozoa</taxon>
        <taxon>Nematoda</taxon>
        <taxon>Chromadorea</taxon>
        <taxon>Rhabditida</taxon>
        <taxon>Rhabditina</taxon>
        <taxon>Rhabditomorpha</taxon>
        <taxon>Strongyloidea</taxon>
        <taxon>Metastrongylidae</taxon>
        <taxon>Angiostrongylus</taxon>
    </lineage>
</organism>